<evidence type="ECO:0000313" key="2">
    <source>
        <dbReference type="EMBL" id="MFC5396988.1"/>
    </source>
</evidence>
<gene>
    <name evidence="2" type="ORF">ACFPPC_30505</name>
</gene>
<evidence type="ECO:0000313" key="3">
    <source>
        <dbReference type="Proteomes" id="UP001596104"/>
    </source>
</evidence>
<dbReference type="RefSeq" id="WP_377013841.1">
    <property type="nucleotide sequence ID" value="NZ_JBHSLV010000078.1"/>
</dbReference>
<organism evidence="2 3">
    <name type="scientific">Bosea vestrisii</name>
    <dbReference type="NCBI Taxonomy" id="151416"/>
    <lineage>
        <taxon>Bacteria</taxon>
        <taxon>Pseudomonadati</taxon>
        <taxon>Pseudomonadota</taxon>
        <taxon>Alphaproteobacteria</taxon>
        <taxon>Hyphomicrobiales</taxon>
        <taxon>Boseaceae</taxon>
        <taxon>Bosea</taxon>
    </lineage>
</organism>
<dbReference type="Pfam" id="PF13579">
    <property type="entry name" value="Glyco_trans_4_4"/>
    <property type="match status" value="1"/>
</dbReference>
<dbReference type="PANTHER" id="PTHR12526:SF600">
    <property type="entry name" value="GLYCOSYL TRANSFERASE GROUP 1"/>
    <property type="match status" value="1"/>
</dbReference>
<keyword evidence="3" id="KW-1185">Reference proteome</keyword>
<feature type="domain" description="Glycosyltransferase subfamily 4-like N-terminal" evidence="1">
    <location>
        <begin position="120"/>
        <end position="218"/>
    </location>
</feature>
<proteinExistence type="predicted"/>
<dbReference type="Gene3D" id="3.40.50.2000">
    <property type="entry name" value="Glycogen Phosphorylase B"/>
    <property type="match status" value="2"/>
</dbReference>
<dbReference type="Proteomes" id="UP001596104">
    <property type="component" value="Unassembled WGS sequence"/>
</dbReference>
<dbReference type="Pfam" id="PF13692">
    <property type="entry name" value="Glyco_trans_1_4"/>
    <property type="match status" value="1"/>
</dbReference>
<protein>
    <submittedName>
        <fullName evidence="2">Glycosyltransferase</fullName>
    </submittedName>
</protein>
<evidence type="ECO:0000259" key="1">
    <source>
        <dbReference type="Pfam" id="PF13579"/>
    </source>
</evidence>
<name>A0ABW0HKX7_9HYPH</name>
<dbReference type="PANTHER" id="PTHR12526">
    <property type="entry name" value="GLYCOSYLTRANSFERASE"/>
    <property type="match status" value="1"/>
</dbReference>
<accession>A0ABW0HKX7</accession>
<comment type="caution">
    <text evidence="2">The sequence shown here is derived from an EMBL/GenBank/DDBJ whole genome shotgun (WGS) entry which is preliminary data.</text>
</comment>
<reference evidence="3" key="1">
    <citation type="journal article" date="2019" name="Int. J. Syst. Evol. Microbiol.">
        <title>The Global Catalogue of Microorganisms (GCM) 10K type strain sequencing project: providing services to taxonomists for standard genome sequencing and annotation.</title>
        <authorList>
            <consortium name="The Broad Institute Genomics Platform"/>
            <consortium name="The Broad Institute Genome Sequencing Center for Infectious Disease"/>
            <person name="Wu L."/>
            <person name="Ma J."/>
        </authorList>
    </citation>
    <scope>NUCLEOTIDE SEQUENCE [LARGE SCALE GENOMIC DNA]</scope>
    <source>
        <strain evidence="3">CGMCC 1.16326</strain>
    </source>
</reference>
<dbReference type="EMBL" id="JBHSLV010000078">
    <property type="protein sequence ID" value="MFC5396988.1"/>
    <property type="molecule type" value="Genomic_DNA"/>
</dbReference>
<sequence length="424" mass="46869">MTVAGASTVQRTAWILSYTGVSDEPRVLRQAKALGDAGWRVVVAGHDGRSARPPEWRYIRLDDTNPPRSLARRLGQLCQRELGRAACIHFAGWPAAAQAGARLIYRGLPLWSAAQAEILAAAESEPGLRPDLVVAHDYHTCPPAGELARRTGAAFVVDCHEYSRAEYPGNPGWMARERPFVIALQDDYLARADAVTTVSDGIARLLERDQALKRPVTTVRSLPFYAQMPLRPVGEPIEVLYHGIVGPERGLEVSIQSVRGWKPEYRLTIRGNGESTYLDALKALSREAGVAERVRFEPAVPFGEIIPAANQADIGLFVQSDLSPQKRLALPNKFFEYVMAGLALCIADLPEMATLLQRHDLGVLARKLQPDAVAEAVNSLSRDRIMHYKAQALAAARLLNWENEQRTMIALFDELMRERRPSAC</sequence>
<dbReference type="SUPFAM" id="SSF53756">
    <property type="entry name" value="UDP-Glycosyltransferase/glycogen phosphorylase"/>
    <property type="match status" value="1"/>
</dbReference>
<dbReference type="InterPro" id="IPR028098">
    <property type="entry name" value="Glyco_trans_4-like_N"/>
</dbReference>